<evidence type="ECO:0000313" key="4">
    <source>
        <dbReference type="EMBL" id="KAF3434035.1"/>
    </source>
</evidence>
<name>A0A8K0GTV4_9ROSA</name>
<dbReference type="InterPro" id="IPR023213">
    <property type="entry name" value="CAT-like_dom_sf"/>
</dbReference>
<dbReference type="PANTHER" id="PTHR31623:SF20">
    <property type="entry name" value="VINORINE SYNTHASE-LIKE"/>
    <property type="match status" value="1"/>
</dbReference>
<evidence type="ECO:0000256" key="3">
    <source>
        <dbReference type="ARBA" id="ARBA00023315"/>
    </source>
</evidence>
<sequence>MVNMEVTIISKQYIKPSSSSSHLHHLKPYKLCLFDQLTPVTYPSVIFFYPISDPNFNLRETLVCLKKSLSETLTLYFPFSGRTKNNLYIDDFHEGLVYLEAKVNYRMSDYFKLKDIELLNLFIPYQPFCKEKETLVPQIAFQVNLFACGGIALGVSWSHKLGDGNTVSNLLKSWAAIFSGSPNKVIYPDLAKSSSLFPPRHDMPPNYLALMDHLWFKESNYVTRRFVFNAESISKLRAKAKSESVPEPSRIETLTCFIWKHAMTASWKLSGSPRTSFVANAVNLRSRIKQSSLGASTGNMFWWGSVAANPSETEIELHELVGLLKEALAVYDNKEFLEALQGEHGFSAMFDIMDQFETMLSMESEKPDIFAFTRWTNSFFNEVDFGWGKPYWLGVMGKVGPAFRNLIIFLDTQWGKGIEAWITLEDKLMAVLENDPGFLAFASPNPHISSL</sequence>
<proteinExistence type="inferred from homology"/>
<dbReference type="Gene3D" id="3.30.559.10">
    <property type="entry name" value="Chloramphenicol acetyltransferase-like domain"/>
    <property type="match status" value="2"/>
</dbReference>
<keyword evidence="3" id="KW-0012">Acyltransferase</keyword>
<dbReference type="Pfam" id="PF02458">
    <property type="entry name" value="Transferase"/>
    <property type="match status" value="1"/>
</dbReference>
<evidence type="ECO:0000313" key="5">
    <source>
        <dbReference type="Proteomes" id="UP000796880"/>
    </source>
</evidence>
<evidence type="ECO:0000256" key="1">
    <source>
        <dbReference type="ARBA" id="ARBA00009861"/>
    </source>
</evidence>
<dbReference type="EMBL" id="VOIH02000011">
    <property type="protein sequence ID" value="KAF3434035.1"/>
    <property type="molecule type" value="Genomic_DNA"/>
</dbReference>
<dbReference type="PANTHER" id="PTHR31623">
    <property type="entry name" value="F21J9.9"/>
    <property type="match status" value="1"/>
</dbReference>
<dbReference type="GO" id="GO:0016746">
    <property type="term" value="F:acyltransferase activity"/>
    <property type="evidence" value="ECO:0007669"/>
    <property type="project" value="UniProtKB-KW"/>
</dbReference>
<gene>
    <name evidence="4" type="ORF">FNV43_RR25138</name>
</gene>
<dbReference type="AlphaFoldDB" id="A0A8K0GTV4"/>
<keyword evidence="2" id="KW-0808">Transferase</keyword>
<dbReference type="OrthoDB" id="671439at2759"/>
<dbReference type="Proteomes" id="UP000796880">
    <property type="component" value="Unassembled WGS sequence"/>
</dbReference>
<evidence type="ECO:0000256" key="2">
    <source>
        <dbReference type="ARBA" id="ARBA00022679"/>
    </source>
</evidence>
<organism evidence="4 5">
    <name type="scientific">Rhamnella rubrinervis</name>
    <dbReference type="NCBI Taxonomy" id="2594499"/>
    <lineage>
        <taxon>Eukaryota</taxon>
        <taxon>Viridiplantae</taxon>
        <taxon>Streptophyta</taxon>
        <taxon>Embryophyta</taxon>
        <taxon>Tracheophyta</taxon>
        <taxon>Spermatophyta</taxon>
        <taxon>Magnoliopsida</taxon>
        <taxon>eudicotyledons</taxon>
        <taxon>Gunneridae</taxon>
        <taxon>Pentapetalae</taxon>
        <taxon>rosids</taxon>
        <taxon>fabids</taxon>
        <taxon>Rosales</taxon>
        <taxon>Rhamnaceae</taxon>
        <taxon>rhamnoid group</taxon>
        <taxon>Rhamneae</taxon>
        <taxon>Rhamnella</taxon>
    </lineage>
</organism>
<comment type="similarity">
    <text evidence="1">Belongs to the plant acyltransferase family.</text>
</comment>
<keyword evidence="5" id="KW-1185">Reference proteome</keyword>
<protein>
    <submittedName>
        <fullName evidence="4">Uncharacterized protein</fullName>
    </submittedName>
</protein>
<accession>A0A8K0GTV4</accession>
<reference evidence="4" key="1">
    <citation type="submission" date="2020-03" db="EMBL/GenBank/DDBJ databases">
        <title>A high-quality chromosome-level genome assembly of a woody plant with both climbing and erect habits, Rhamnella rubrinervis.</title>
        <authorList>
            <person name="Lu Z."/>
            <person name="Yang Y."/>
            <person name="Zhu X."/>
            <person name="Sun Y."/>
        </authorList>
    </citation>
    <scope>NUCLEOTIDE SEQUENCE</scope>
    <source>
        <strain evidence="4">BYM</strain>
        <tissue evidence="4">Leaf</tissue>
    </source>
</reference>
<comment type="caution">
    <text evidence="4">The sequence shown here is derived from an EMBL/GenBank/DDBJ whole genome shotgun (WGS) entry which is preliminary data.</text>
</comment>